<dbReference type="EMBL" id="JBAKBA010000030">
    <property type="protein sequence ID" value="MEL0659980.1"/>
    <property type="molecule type" value="Genomic_DNA"/>
</dbReference>
<evidence type="ECO:0000313" key="2">
    <source>
        <dbReference type="Proteomes" id="UP001366060"/>
    </source>
</evidence>
<dbReference type="RefSeq" id="WP_341628480.1">
    <property type="nucleotide sequence ID" value="NZ_JBAKBA010000030.1"/>
</dbReference>
<protein>
    <recommendedName>
        <fullName evidence="3">DUF4123 domain-containing protein</fullName>
    </recommendedName>
</protein>
<comment type="caution">
    <text evidence="1">The sequence shown here is derived from an EMBL/GenBank/DDBJ whole genome shotgun (WGS) entry which is preliminary data.</text>
</comment>
<keyword evidence="2" id="KW-1185">Reference proteome</keyword>
<sequence>MLRSTILCLFEGERREHEYFYSLQSKFFNEEQVDIVKCSYGNDIFELFEELEKDDDLNLFDLVKESVLTPNNKILLERLTSEDVNQIYLFFDMECQDDKYDASTLTKMLEIFNLEDDKGKLFLSYPMVEALRDVPSLEGYKNLKVDVENCRGKKYKKLSADRGMNYLHQIKKLTLEDWKELIKANVEKTNYFIEGRSHFETCYDQNEILDAQIKSIDTDNHIYVLSAYPLFAFYHFPKGDLNL</sequence>
<organism evidence="1 2">
    <name type="scientific">Psychromonas arctica</name>
    <dbReference type="NCBI Taxonomy" id="168275"/>
    <lineage>
        <taxon>Bacteria</taxon>
        <taxon>Pseudomonadati</taxon>
        <taxon>Pseudomonadota</taxon>
        <taxon>Gammaproteobacteria</taxon>
        <taxon>Alteromonadales</taxon>
        <taxon>Psychromonadaceae</taxon>
        <taxon>Psychromonas</taxon>
    </lineage>
</organism>
<reference evidence="1 2" key="1">
    <citation type="submission" date="2024-02" db="EMBL/GenBank/DDBJ databases">
        <title>Bacteria isolated from the canopy kelp, Nereocystis luetkeana.</title>
        <authorList>
            <person name="Pfister C.A."/>
            <person name="Younker I.T."/>
            <person name="Light S.H."/>
        </authorList>
    </citation>
    <scope>NUCLEOTIDE SEQUENCE [LARGE SCALE GENOMIC DNA]</scope>
    <source>
        <strain evidence="1 2">TI.2.07</strain>
    </source>
</reference>
<dbReference type="Proteomes" id="UP001366060">
    <property type="component" value="Unassembled WGS sequence"/>
</dbReference>
<accession>A0ABU9HDW0</accession>
<evidence type="ECO:0000313" key="1">
    <source>
        <dbReference type="EMBL" id="MEL0659980.1"/>
    </source>
</evidence>
<name>A0ABU9HDW0_9GAMM</name>
<gene>
    <name evidence="1" type="ORF">V6255_12620</name>
</gene>
<proteinExistence type="predicted"/>
<evidence type="ECO:0008006" key="3">
    <source>
        <dbReference type="Google" id="ProtNLM"/>
    </source>
</evidence>